<feature type="region of interest" description="Disordered" evidence="1">
    <location>
        <begin position="40"/>
        <end position="66"/>
    </location>
</feature>
<evidence type="ECO:0000313" key="3">
    <source>
        <dbReference type="Proteomes" id="UP000521075"/>
    </source>
</evidence>
<name>A0A853DK00_9MICO</name>
<comment type="caution">
    <text evidence="2">The sequence shown here is derived from an EMBL/GenBank/DDBJ whole genome shotgun (WGS) entry which is preliminary data.</text>
</comment>
<dbReference type="AlphaFoldDB" id="A0A853DK00"/>
<organism evidence="2 3">
    <name type="scientific">Leifsonia naganoensis</name>
    <dbReference type="NCBI Taxonomy" id="150025"/>
    <lineage>
        <taxon>Bacteria</taxon>
        <taxon>Bacillati</taxon>
        <taxon>Actinomycetota</taxon>
        <taxon>Actinomycetes</taxon>
        <taxon>Micrococcales</taxon>
        <taxon>Microbacteriaceae</taxon>
        <taxon>Leifsonia</taxon>
    </lineage>
</organism>
<evidence type="ECO:0000313" key="2">
    <source>
        <dbReference type="EMBL" id="NYK09416.1"/>
    </source>
</evidence>
<gene>
    <name evidence="2" type="ORF">HNR14_001297</name>
</gene>
<reference evidence="2 3" key="1">
    <citation type="submission" date="2020-07" db="EMBL/GenBank/DDBJ databases">
        <title>Sequencing the genomes of 1000 actinobacteria strains.</title>
        <authorList>
            <person name="Klenk H.-P."/>
        </authorList>
    </citation>
    <scope>NUCLEOTIDE SEQUENCE [LARGE SCALE GENOMIC DNA]</scope>
    <source>
        <strain evidence="2 3">DSM 15166</strain>
    </source>
</reference>
<protein>
    <submittedName>
        <fullName evidence="2">Uncharacterized protein</fullName>
    </submittedName>
</protein>
<keyword evidence="3" id="KW-1185">Reference proteome</keyword>
<proteinExistence type="predicted"/>
<dbReference type="EMBL" id="JACCHJ010000001">
    <property type="protein sequence ID" value="NYK09416.1"/>
    <property type="molecule type" value="Genomic_DNA"/>
</dbReference>
<sequence>MTVADSVDQVSAEFADIVCSDPEWVAAEFEQIVAGLWDEPVPPRTAASGSRSASGPASGDARRSSGASRFLWRVDVLATIRSPPRKAVR</sequence>
<dbReference type="Proteomes" id="UP000521075">
    <property type="component" value="Unassembled WGS sequence"/>
</dbReference>
<feature type="compositionally biased region" description="Low complexity" evidence="1">
    <location>
        <begin position="46"/>
        <end position="66"/>
    </location>
</feature>
<accession>A0A853DK00</accession>
<evidence type="ECO:0000256" key="1">
    <source>
        <dbReference type="SAM" id="MobiDB-lite"/>
    </source>
</evidence>